<accession>A0A5Q4VDE2</accession>
<dbReference type="EMBL" id="VDMB01000002">
    <property type="protein sequence ID" value="TYT75724.1"/>
    <property type="molecule type" value="Genomic_DNA"/>
</dbReference>
<comment type="caution">
    <text evidence="2">The sequence shown here is derived from an EMBL/GenBank/DDBJ whole genome shotgun (WGS) entry which is preliminary data.</text>
</comment>
<dbReference type="Pfam" id="PF01850">
    <property type="entry name" value="PIN"/>
    <property type="match status" value="1"/>
</dbReference>
<evidence type="ECO:0000313" key="3">
    <source>
        <dbReference type="Proteomes" id="UP000321899"/>
    </source>
</evidence>
<reference evidence="2 3" key="1">
    <citation type="submission" date="2019-06" db="EMBL/GenBank/DDBJ databases">
        <title>Desulfobotulus mexicanus sp. nov., a novel sulfate-reducing bacterium isolated from the sediment of an alkaline crater lake in Mexico.</title>
        <authorList>
            <person name="Hirschler-Rea A."/>
        </authorList>
    </citation>
    <scope>NUCLEOTIDE SEQUENCE [LARGE SCALE GENOMIC DNA]</scope>
    <source>
        <strain evidence="2 3">PAR22N</strain>
    </source>
</reference>
<name>A0A5Q4VDE2_9BACT</name>
<evidence type="ECO:0000313" key="2">
    <source>
        <dbReference type="EMBL" id="TYT75724.1"/>
    </source>
</evidence>
<proteinExistence type="predicted"/>
<protein>
    <submittedName>
        <fullName evidence="2">Type II toxin-antitoxin system VapC family toxin</fullName>
    </submittedName>
</protein>
<dbReference type="InterPro" id="IPR002716">
    <property type="entry name" value="PIN_dom"/>
</dbReference>
<dbReference type="OrthoDB" id="7064101at2"/>
<dbReference type="SUPFAM" id="SSF88723">
    <property type="entry name" value="PIN domain-like"/>
    <property type="match status" value="1"/>
</dbReference>
<gene>
    <name evidence="2" type="ORF">FIM25_02120</name>
</gene>
<dbReference type="Gene3D" id="3.40.50.1010">
    <property type="entry name" value="5'-nuclease"/>
    <property type="match status" value="1"/>
</dbReference>
<feature type="domain" description="PIN" evidence="1">
    <location>
        <begin position="8"/>
        <end position="138"/>
    </location>
</feature>
<dbReference type="InterPro" id="IPR044153">
    <property type="entry name" value="PIN_Pae0151-like"/>
</dbReference>
<dbReference type="CDD" id="cd09873">
    <property type="entry name" value="PIN_Pae0151-like"/>
    <property type="match status" value="1"/>
</dbReference>
<dbReference type="Proteomes" id="UP000321899">
    <property type="component" value="Unassembled WGS sequence"/>
</dbReference>
<organism evidence="2 3">
    <name type="scientific">Desulfobotulus mexicanus</name>
    <dbReference type="NCBI Taxonomy" id="2586642"/>
    <lineage>
        <taxon>Bacteria</taxon>
        <taxon>Pseudomonadati</taxon>
        <taxon>Thermodesulfobacteriota</taxon>
        <taxon>Desulfobacteria</taxon>
        <taxon>Desulfobacterales</taxon>
        <taxon>Desulfobacteraceae</taxon>
        <taxon>Desulfobotulus</taxon>
    </lineage>
</organism>
<keyword evidence="3" id="KW-1185">Reference proteome</keyword>
<evidence type="ECO:0000259" key="1">
    <source>
        <dbReference type="Pfam" id="PF01850"/>
    </source>
</evidence>
<dbReference type="AlphaFoldDB" id="A0A5Q4VDE2"/>
<dbReference type="InterPro" id="IPR029060">
    <property type="entry name" value="PIN-like_dom_sf"/>
</dbReference>
<sequence length="154" mass="17776">MNMTNKRYILDANVFLEYIYNRSLQGKAKQIIKDAILEKIQVIVPSLLLDEITEVLCGNMNNIESVEKHLQYIEKITESEVLNIVVPNTRTRMKAVELARTGNKKTGYPELTDCIYHALAIMNDAIFITNDKRHIAKVKHFGHIVRLSDYPKME</sequence>